<comment type="caution">
    <text evidence="1">The sequence shown here is derived from an EMBL/GenBank/DDBJ whole genome shotgun (WGS) entry which is preliminary data.</text>
</comment>
<dbReference type="Proteomes" id="UP000006320">
    <property type="component" value="Unassembled WGS sequence"/>
</dbReference>
<organism evidence="1 2">
    <name type="scientific">Paraglaciecola chathamensis S18K6</name>
    <dbReference type="NCBI Taxonomy" id="1127672"/>
    <lineage>
        <taxon>Bacteria</taxon>
        <taxon>Pseudomonadati</taxon>
        <taxon>Pseudomonadota</taxon>
        <taxon>Gammaproteobacteria</taxon>
        <taxon>Alteromonadales</taxon>
        <taxon>Alteromonadaceae</taxon>
        <taxon>Paraglaciecola</taxon>
    </lineage>
</organism>
<gene>
    <name evidence="1" type="ORF">GCHA_4588</name>
</gene>
<sequence length="66" mass="7562">MILEGEYVQQRTGEPIKPLVERTLFCLVLALPYNLSNNRATAILPSLLANRYVARQSVNKIIYTQR</sequence>
<protein>
    <submittedName>
        <fullName evidence="1">Uncharacterized protein</fullName>
    </submittedName>
</protein>
<reference evidence="1 2" key="1">
    <citation type="journal article" date="2017" name="Antonie Van Leeuwenhoek">
        <title>Rhizobium rhizosphaerae sp. nov., a novel species isolated from rice rhizosphere.</title>
        <authorList>
            <person name="Zhao J.J."/>
            <person name="Zhang J."/>
            <person name="Zhang R.J."/>
            <person name="Zhang C.W."/>
            <person name="Yin H.Q."/>
            <person name="Zhang X.X."/>
        </authorList>
    </citation>
    <scope>NUCLEOTIDE SEQUENCE [LARGE SCALE GENOMIC DNA]</scope>
    <source>
        <strain evidence="1 2">S18K6</strain>
    </source>
</reference>
<name>A0AAV3V7Q3_9ALTE</name>
<proteinExistence type="predicted"/>
<accession>A0AAV3V7Q3</accession>
<dbReference type="EMBL" id="BAEM01000062">
    <property type="protein sequence ID" value="GAC12505.1"/>
    <property type="molecule type" value="Genomic_DNA"/>
</dbReference>
<evidence type="ECO:0000313" key="2">
    <source>
        <dbReference type="Proteomes" id="UP000006320"/>
    </source>
</evidence>
<evidence type="ECO:0000313" key="1">
    <source>
        <dbReference type="EMBL" id="GAC12505.1"/>
    </source>
</evidence>
<dbReference type="AlphaFoldDB" id="A0AAV3V7Q3"/>